<sequence length="126" mass="14409">MGVEGSGSRNRPREGIKYIEIHNMPKHAFRLPPVRKQSVSAAAAVSELGRRNVLYAYYLLSWTHRKVPRSPGDPRNLLHLVDLVGGNRENFFGRLPSYIEAHRGAVRRTKCRQPDYLAQSRLIEMT</sequence>
<dbReference type="AlphaFoldDB" id="A0A4C1VIC8"/>
<protein>
    <submittedName>
        <fullName evidence="1">Uncharacterized protein</fullName>
    </submittedName>
</protein>
<organism evidence="1 2">
    <name type="scientific">Eumeta variegata</name>
    <name type="common">Bagworm moth</name>
    <name type="synonym">Eumeta japonica</name>
    <dbReference type="NCBI Taxonomy" id="151549"/>
    <lineage>
        <taxon>Eukaryota</taxon>
        <taxon>Metazoa</taxon>
        <taxon>Ecdysozoa</taxon>
        <taxon>Arthropoda</taxon>
        <taxon>Hexapoda</taxon>
        <taxon>Insecta</taxon>
        <taxon>Pterygota</taxon>
        <taxon>Neoptera</taxon>
        <taxon>Endopterygota</taxon>
        <taxon>Lepidoptera</taxon>
        <taxon>Glossata</taxon>
        <taxon>Ditrysia</taxon>
        <taxon>Tineoidea</taxon>
        <taxon>Psychidae</taxon>
        <taxon>Oiketicinae</taxon>
        <taxon>Eumeta</taxon>
    </lineage>
</organism>
<reference evidence="1 2" key="1">
    <citation type="journal article" date="2019" name="Commun. Biol.">
        <title>The bagworm genome reveals a unique fibroin gene that provides high tensile strength.</title>
        <authorList>
            <person name="Kono N."/>
            <person name="Nakamura H."/>
            <person name="Ohtoshi R."/>
            <person name="Tomita M."/>
            <person name="Numata K."/>
            <person name="Arakawa K."/>
        </authorList>
    </citation>
    <scope>NUCLEOTIDE SEQUENCE [LARGE SCALE GENOMIC DNA]</scope>
</reference>
<keyword evidence="2" id="KW-1185">Reference proteome</keyword>
<accession>A0A4C1VIC8</accession>
<dbReference type="Proteomes" id="UP000299102">
    <property type="component" value="Unassembled WGS sequence"/>
</dbReference>
<name>A0A4C1VIC8_EUMVA</name>
<gene>
    <name evidence="1" type="ORF">EVAR_79408_1</name>
</gene>
<comment type="caution">
    <text evidence="1">The sequence shown here is derived from an EMBL/GenBank/DDBJ whole genome shotgun (WGS) entry which is preliminary data.</text>
</comment>
<dbReference type="EMBL" id="BGZK01000334">
    <property type="protein sequence ID" value="GBP37475.1"/>
    <property type="molecule type" value="Genomic_DNA"/>
</dbReference>
<evidence type="ECO:0000313" key="1">
    <source>
        <dbReference type="EMBL" id="GBP37475.1"/>
    </source>
</evidence>
<evidence type="ECO:0000313" key="2">
    <source>
        <dbReference type="Proteomes" id="UP000299102"/>
    </source>
</evidence>
<proteinExistence type="predicted"/>